<sequence length="604" mass="65067">MTEQWTGAARTVLRDLDLADRVRLASWLAIAAHAAITGWALAGSWFYSDDFIFLADAHDTPLSLDFLFTPHDSQLMPVGVLVSWVVAQVGPFSWTAAVVSSVLLAALAAWACARMLRVLFGEGPLILVPLVFYAISPMAIEGWVWWAAALNTLPLHLAFFLAITAVVQWWRDRRLVHLLTTLAAVALGALSGPRGLVMVVPLGLLVLLVLVPPQRWRTPGRLLRDLWPLVVPGAAVAVAYLVVYRATTPSPVSADGSAPAAGITRNLLVESWLPALIGGPLRWNTNNPPMNQPQAHLVVIALSALVVVAFLVWSWRRHRRVTVAGTVILLAQLTATTVALVYGRGLQLGTDAGLMTRYLTDTLPVTALVIGLLLIPLATSDGAVAETPAVRWPRWATAATAVAFTAMCLTTTVTYMNSWHADYPARAWVENARDSLTADPGPVADLTVPALVQSPLSYPNNLPSHLLAPLGDTVEAVTMGTNLRVLDDQGEPRTATVFASTAAEPGPEPGCGYAVTDRWTRVTLDPERTNFFWWVSVGYLASGDGEVEVRVDDRDPFTMPILQGLNTAFFSGEDPVTTVMMRSATPDLTVCVDTVSLGDLVPLP</sequence>
<dbReference type="EMBL" id="BAAAME010000002">
    <property type="protein sequence ID" value="GAA1732464.1"/>
    <property type="molecule type" value="Genomic_DNA"/>
</dbReference>
<keyword evidence="1" id="KW-0812">Transmembrane</keyword>
<reference evidence="2 3" key="1">
    <citation type="journal article" date="2019" name="Int. J. Syst. Evol. Microbiol.">
        <title>The Global Catalogue of Microorganisms (GCM) 10K type strain sequencing project: providing services to taxonomists for standard genome sequencing and annotation.</title>
        <authorList>
            <consortium name="The Broad Institute Genomics Platform"/>
            <consortium name="The Broad Institute Genome Sequencing Center for Infectious Disease"/>
            <person name="Wu L."/>
            <person name="Ma J."/>
        </authorList>
    </citation>
    <scope>NUCLEOTIDE SEQUENCE [LARGE SCALE GENOMIC DNA]</scope>
    <source>
        <strain evidence="2 3">JCM 13518</strain>
    </source>
</reference>
<dbReference type="Proteomes" id="UP001501057">
    <property type="component" value="Unassembled WGS sequence"/>
</dbReference>
<feature type="transmembrane region" description="Helical" evidence="1">
    <location>
        <begin position="125"/>
        <end position="146"/>
    </location>
</feature>
<feature type="transmembrane region" description="Helical" evidence="1">
    <location>
        <begin position="152"/>
        <end position="170"/>
    </location>
</feature>
<protein>
    <recommendedName>
        <fullName evidence="4">Glycosyltransferase RgtA/B/C/D-like domain-containing protein</fullName>
    </recommendedName>
</protein>
<comment type="caution">
    <text evidence="2">The sequence shown here is derived from an EMBL/GenBank/DDBJ whole genome shotgun (WGS) entry which is preliminary data.</text>
</comment>
<accession>A0ABN2JN84</accession>
<keyword evidence="1" id="KW-0472">Membrane</keyword>
<gene>
    <name evidence="2" type="ORF">GCM10009710_11530</name>
</gene>
<evidence type="ECO:0000256" key="1">
    <source>
        <dbReference type="SAM" id="Phobius"/>
    </source>
</evidence>
<feature type="transmembrane region" description="Helical" evidence="1">
    <location>
        <begin position="24"/>
        <end position="47"/>
    </location>
</feature>
<feature type="transmembrane region" description="Helical" evidence="1">
    <location>
        <begin position="175"/>
        <end position="190"/>
    </location>
</feature>
<feature type="transmembrane region" description="Helical" evidence="1">
    <location>
        <begin position="363"/>
        <end position="384"/>
    </location>
</feature>
<evidence type="ECO:0000313" key="2">
    <source>
        <dbReference type="EMBL" id="GAA1732464.1"/>
    </source>
</evidence>
<feature type="transmembrane region" description="Helical" evidence="1">
    <location>
        <begin position="92"/>
        <end position="113"/>
    </location>
</feature>
<organism evidence="2 3">
    <name type="scientific">Aeromicrobium alkaliterrae</name>
    <dbReference type="NCBI Taxonomy" id="302168"/>
    <lineage>
        <taxon>Bacteria</taxon>
        <taxon>Bacillati</taxon>
        <taxon>Actinomycetota</taxon>
        <taxon>Actinomycetes</taxon>
        <taxon>Propionibacteriales</taxon>
        <taxon>Nocardioidaceae</taxon>
        <taxon>Aeromicrobium</taxon>
    </lineage>
</organism>
<proteinExistence type="predicted"/>
<evidence type="ECO:0000313" key="3">
    <source>
        <dbReference type="Proteomes" id="UP001501057"/>
    </source>
</evidence>
<feature type="transmembrane region" description="Helical" evidence="1">
    <location>
        <begin position="295"/>
        <end position="314"/>
    </location>
</feature>
<feature type="transmembrane region" description="Helical" evidence="1">
    <location>
        <begin position="226"/>
        <end position="243"/>
    </location>
</feature>
<name>A0ABN2JN84_9ACTN</name>
<feature type="transmembrane region" description="Helical" evidence="1">
    <location>
        <begin position="396"/>
        <end position="416"/>
    </location>
</feature>
<evidence type="ECO:0008006" key="4">
    <source>
        <dbReference type="Google" id="ProtNLM"/>
    </source>
</evidence>
<keyword evidence="3" id="KW-1185">Reference proteome</keyword>
<dbReference type="RefSeq" id="WP_344198684.1">
    <property type="nucleotide sequence ID" value="NZ_BAAAME010000002.1"/>
</dbReference>
<keyword evidence="1" id="KW-1133">Transmembrane helix</keyword>
<feature type="transmembrane region" description="Helical" evidence="1">
    <location>
        <begin position="196"/>
        <end position="214"/>
    </location>
</feature>
<feature type="transmembrane region" description="Helical" evidence="1">
    <location>
        <begin position="321"/>
        <end position="343"/>
    </location>
</feature>